<protein>
    <submittedName>
        <fullName evidence="5">HK97 family phage prohead protease</fullName>
    </submittedName>
</protein>
<dbReference type="EMBL" id="JBHTOQ010000022">
    <property type="protein sequence ID" value="MFD1481609.1"/>
    <property type="molecule type" value="Genomic_DNA"/>
</dbReference>
<evidence type="ECO:0000259" key="4">
    <source>
        <dbReference type="Pfam" id="PF04586"/>
    </source>
</evidence>
<evidence type="ECO:0000256" key="2">
    <source>
        <dbReference type="ARBA" id="ARBA00022670"/>
    </source>
</evidence>
<dbReference type="GO" id="GO:0006508">
    <property type="term" value="P:proteolysis"/>
    <property type="evidence" value="ECO:0007669"/>
    <property type="project" value="UniProtKB-KW"/>
</dbReference>
<keyword evidence="6" id="KW-1185">Reference proteome</keyword>
<proteinExistence type="predicted"/>
<comment type="caution">
    <text evidence="5">The sequence shown here is derived from an EMBL/GenBank/DDBJ whole genome shotgun (WGS) entry which is preliminary data.</text>
</comment>
<evidence type="ECO:0000313" key="6">
    <source>
        <dbReference type="Proteomes" id="UP001597302"/>
    </source>
</evidence>
<keyword evidence="2 5" id="KW-0645">Protease</keyword>
<reference evidence="6" key="1">
    <citation type="journal article" date="2019" name="Int. J. Syst. Evol. Microbiol.">
        <title>The Global Catalogue of Microorganisms (GCM) 10K type strain sequencing project: providing services to taxonomists for standard genome sequencing and annotation.</title>
        <authorList>
            <consortium name="The Broad Institute Genomics Platform"/>
            <consortium name="The Broad Institute Genome Sequencing Center for Infectious Disease"/>
            <person name="Wu L."/>
            <person name="Ma J."/>
        </authorList>
    </citation>
    <scope>NUCLEOTIDE SEQUENCE [LARGE SCALE GENOMIC DNA]</scope>
    <source>
        <strain evidence="6">CCM 8875</strain>
    </source>
</reference>
<evidence type="ECO:0000256" key="3">
    <source>
        <dbReference type="ARBA" id="ARBA00022801"/>
    </source>
</evidence>
<name>A0ABW4DY86_9RHOB</name>
<dbReference type="NCBIfam" id="TIGR01543">
    <property type="entry name" value="proheadase_HK97"/>
    <property type="match status" value="1"/>
</dbReference>
<keyword evidence="3" id="KW-0378">Hydrolase</keyword>
<dbReference type="InterPro" id="IPR054613">
    <property type="entry name" value="Peptidase_S78_dom"/>
</dbReference>
<sequence>MTQKPEAEKRSTIVKVERRASEDGKVTVAGYAAVFGEVTSIAGYFDEVIARGAFTTTLASSDVLAYFDHDRGRILGRTASGTLRLAEDEKGLSVEIDLPDTSDGRDVRTLIERGDIRGMSFGFRVTKEEWDETGAVPKRTILAVELREVSIVSEPAYDGTSIAMRSLEEARKERRAHNFTAAERRVSARRAAAEARFRGIV</sequence>
<feature type="domain" description="Prohead serine protease" evidence="4">
    <location>
        <begin position="16"/>
        <end position="170"/>
    </location>
</feature>
<dbReference type="GO" id="GO:0008233">
    <property type="term" value="F:peptidase activity"/>
    <property type="evidence" value="ECO:0007669"/>
    <property type="project" value="UniProtKB-KW"/>
</dbReference>
<keyword evidence="1" id="KW-1188">Viral release from host cell</keyword>
<evidence type="ECO:0000256" key="1">
    <source>
        <dbReference type="ARBA" id="ARBA00022612"/>
    </source>
</evidence>
<dbReference type="Pfam" id="PF04586">
    <property type="entry name" value="Peptidase_S78"/>
    <property type="match status" value="1"/>
</dbReference>
<accession>A0ABW4DY86</accession>
<dbReference type="Proteomes" id="UP001597302">
    <property type="component" value="Unassembled WGS sequence"/>
</dbReference>
<evidence type="ECO:0000313" key="5">
    <source>
        <dbReference type="EMBL" id="MFD1481609.1"/>
    </source>
</evidence>
<dbReference type="InterPro" id="IPR006433">
    <property type="entry name" value="Prohead_protease"/>
</dbReference>
<organism evidence="5 6">
    <name type="scientific">Paracoccus nototheniae</name>
    <dbReference type="NCBI Taxonomy" id="2489002"/>
    <lineage>
        <taxon>Bacteria</taxon>
        <taxon>Pseudomonadati</taxon>
        <taxon>Pseudomonadota</taxon>
        <taxon>Alphaproteobacteria</taxon>
        <taxon>Rhodobacterales</taxon>
        <taxon>Paracoccaceae</taxon>
        <taxon>Paracoccus</taxon>
    </lineage>
</organism>
<dbReference type="RefSeq" id="WP_131572915.1">
    <property type="nucleotide sequence ID" value="NZ_CBCSAJ010000004.1"/>
</dbReference>
<gene>
    <name evidence="5" type="ORF">ACFQ5P_09905</name>
</gene>